<dbReference type="AlphaFoldDB" id="A0A4W3GCW5"/>
<reference evidence="8" key="1">
    <citation type="journal article" date="2006" name="Science">
        <title>Ancient noncoding elements conserved in the human genome.</title>
        <authorList>
            <person name="Venkatesh B."/>
            <person name="Kirkness E.F."/>
            <person name="Loh Y.H."/>
            <person name="Halpern A.L."/>
            <person name="Lee A.P."/>
            <person name="Johnson J."/>
            <person name="Dandona N."/>
            <person name="Viswanathan L.D."/>
            <person name="Tay A."/>
            <person name="Venter J.C."/>
            <person name="Strausberg R.L."/>
            <person name="Brenner S."/>
        </authorList>
    </citation>
    <scope>NUCLEOTIDE SEQUENCE [LARGE SCALE GENOMIC DNA]</scope>
</reference>
<dbReference type="PANTHER" id="PTHR14224:SF9">
    <property type="entry name" value="LEUCINE-RICH REPEAT-CONTAINING PROTEIN 14"/>
    <property type="match status" value="1"/>
</dbReference>
<evidence type="ECO:0000313" key="7">
    <source>
        <dbReference type="Ensembl" id="ENSCMIP00000000420.1"/>
    </source>
</evidence>
<dbReference type="Ensembl" id="ENSCMIT00000000458.1">
    <property type="protein sequence ID" value="ENSCMIP00000000420.1"/>
    <property type="gene ID" value="ENSCMIG00000000303.1"/>
</dbReference>
<evidence type="ECO:0000313" key="8">
    <source>
        <dbReference type="Proteomes" id="UP000314986"/>
    </source>
</evidence>
<reference evidence="8" key="2">
    <citation type="journal article" date="2007" name="PLoS Biol.">
        <title>Survey sequencing and comparative analysis of the elephant shark (Callorhinchus milii) genome.</title>
        <authorList>
            <person name="Venkatesh B."/>
            <person name="Kirkness E.F."/>
            <person name="Loh Y.H."/>
            <person name="Halpern A.L."/>
            <person name="Lee A.P."/>
            <person name="Johnson J."/>
            <person name="Dandona N."/>
            <person name="Viswanathan L.D."/>
            <person name="Tay A."/>
            <person name="Venter J.C."/>
            <person name="Strausberg R.L."/>
            <person name="Brenner S."/>
        </authorList>
    </citation>
    <scope>NUCLEOTIDE SEQUENCE [LARGE SCALE GENOMIC DNA]</scope>
</reference>
<dbReference type="SUPFAM" id="SSF52047">
    <property type="entry name" value="RNI-like"/>
    <property type="match status" value="1"/>
</dbReference>
<dbReference type="GeneTree" id="ENSGT01030000234531"/>
<dbReference type="Gene3D" id="3.80.10.10">
    <property type="entry name" value="Ribonuclease Inhibitor"/>
    <property type="match status" value="1"/>
</dbReference>
<evidence type="ECO:0000256" key="6">
    <source>
        <dbReference type="ARBA" id="ARBA00022737"/>
    </source>
</evidence>
<evidence type="ECO:0000256" key="4">
    <source>
        <dbReference type="ARBA" id="ARBA00022490"/>
    </source>
</evidence>
<keyword evidence="6" id="KW-0677">Repeat</keyword>
<dbReference type="InterPro" id="IPR050694">
    <property type="entry name" value="LRRC14/PRAME"/>
</dbReference>
<keyword evidence="4" id="KW-0963">Cytoplasm</keyword>
<evidence type="ECO:0000256" key="5">
    <source>
        <dbReference type="ARBA" id="ARBA00022614"/>
    </source>
</evidence>
<dbReference type="GO" id="GO:0005737">
    <property type="term" value="C:cytoplasm"/>
    <property type="evidence" value="ECO:0007669"/>
    <property type="project" value="UniProtKB-SubCell"/>
</dbReference>
<dbReference type="KEGG" id="cmk:103179654"/>
<dbReference type="InterPro" id="IPR032675">
    <property type="entry name" value="LRR_dom_sf"/>
</dbReference>
<reference evidence="8" key="3">
    <citation type="journal article" date="2014" name="Nature">
        <title>Elephant shark genome provides unique insights into gnathostome evolution.</title>
        <authorList>
            <consortium name="International Elephant Shark Genome Sequencing Consortium"/>
            <person name="Venkatesh B."/>
            <person name="Lee A.P."/>
            <person name="Ravi V."/>
            <person name="Maurya A.K."/>
            <person name="Lian M.M."/>
            <person name="Swann J.B."/>
            <person name="Ohta Y."/>
            <person name="Flajnik M.F."/>
            <person name="Sutoh Y."/>
            <person name="Kasahara M."/>
            <person name="Hoon S."/>
            <person name="Gangu V."/>
            <person name="Roy S.W."/>
            <person name="Irimia M."/>
            <person name="Korzh V."/>
            <person name="Kondrychyn I."/>
            <person name="Lim Z.W."/>
            <person name="Tay B.H."/>
            <person name="Tohari S."/>
            <person name="Kong K.W."/>
            <person name="Ho S."/>
            <person name="Lorente-Galdos B."/>
            <person name="Quilez J."/>
            <person name="Marques-Bonet T."/>
            <person name="Raney B.J."/>
            <person name="Ingham P.W."/>
            <person name="Tay A."/>
            <person name="Hillier L.W."/>
            <person name="Minx P."/>
            <person name="Boehm T."/>
            <person name="Wilson R.K."/>
            <person name="Brenner S."/>
            <person name="Warren W.C."/>
        </authorList>
    </citation>
    <scope>NUCLEOTIDE SEQUENCE [LARGE SCALE GENOMIC DNA]</scope>
</reference>
<accession>A0A4W3GCW5</accession>
<dbReference type="InterPro" id="IPR001611">
    <property type="entry name" value="Leu-rich_rpt"/>
</dbReference>
<dbReference type="OrthoDB" id="6479713at2759"/>
<gene>
    <name evidence="7" type="primary">LOC103179730</name>
</gene>
<comment type="subcellular location">
    <subcellularLocation>
        <location evidence="1">Cytoplasm</location>
    </subcellularLocation>
</comment>
<comment type="similarity">
    <text evidence="2">Belongs to the PRAME family. LRRC14 subfamily.</text>
</comment>
<evidence type="ECO:0000256" key="3">
    <source>
        <dbReference type="ARBA" id="ARBA00014228"/>
    </source>
</evidence>
<sequence>MHSLVFFCAQKVISDHASTRKALDSIPREIYPVLFKAAFLNLRTLVLRDLVQTWPFAELNFSSILKKCKHCDRDMIREKPNKQCLQAVILGVKDYVINELRQNRSLTNRKTKASTSKYRYTFRKNRLLHIVDLTGLQDDGDKPDEETIGQWSRTVALAKACIEVSRTSKREEYNSSKRRKGKGGVLMEGSCDTQICVNIHANLFITSNSYRTVKDALHLSKTFPLCLKCRDLRAEELSVKKTISILELLDPMVLRKIELRYNNLGLCCLSTVFPFIPRFVNLNSLKLPYSNIDVRYMTLKMEESFQKIVSVLSQLSNLKELNLVSSRLSGRIRELLIVLQQPLESLELAYCFLLPADVTYLASSHHAATLKKLDVSGNNLSDVLLNPFCQLLQQASNSLIYLDIMECRVMDRQLSAFLPALRQCSQLQYFSCFCNPISSEGLKSLLHCVVELPNLKVVVHPNPVDCYEEGLPWPPSTYDLIDYSVDQEKLSRVDAELNEIRLNAVRTDIVTTVKLYNIEWY</sequence>
<keyword evidence="5" id="KW-0433">Leucine-rich repeat</keyword>
<reference evidence="7" key="5">
    <citation type="submission" date="2025-09" db="UniProtKB">
        <authorList>
            <consortium name="Ensembl"/>
        </authorList>
    </citation>
    <scope>IDENTIFICATION</scope>
</reference>
<protein>
    <recommendedName>
        <fullName evidence="3">Leucine-rich repeat-containing protein 14</fullName>
    </recommendedName>
</protein>
<evidence type="ECO:0000256" key="1">
    <source>
        <dbReference type="ARBA" id="ARBA00004496"/>
    </source>
</evidence>
<keyword evidence="8" id="KW-1185">Reference proteome</keyword>
<reference evidence="7" key="4">
    <citation type="submission" date="2025-08" db="UniProtKB">
        <authorList>
            <consortium name="Ensembl"/>
        </authorList>
    </citation>
    <scope>IDENTIFICATION</scope>
</reference>
<evidence type="ECO:0000256" key="2">
    <source>
        <dbReference type="ARBA" id="ARBA00009552"/>
    </source>
</evidence>
<dbReference type="Pfam" id="PF13516">
    <property type="entry name" value="LRR_6"/>
    <property type="match status" value="1"/>
</dbReference>
<organism evidence="7 8">
    <name type="scientific">Callorhinchus milii</name>
    <name type="common">Ghost shark</name>
    <dbReference type="NCBI Taxonomy" id="7868"/>
    <lineage>
        <taxon>Eukaryota</taxon>
        <taxon>Metazoa</taxon>
        <taxon>Chordata</taxon>
        <taxon>Craniata</taxon>
        <taxon>Vertebrata</taxon>
        <taxon>Chondrichthyes</taxon>
        <taxon>Holocephali</taxon>
        <taxon>Chimaeriformes</taxon>
        <taxon>Callorhinchidae</taxon>
        <taxon>Callorhinchus</taxon>
    </lineage>
</organism>
<proteinExistence type="inferred from homology"/>
<dbReference type="Proteomes" id="UP000314986">
    <property type="component" value="Unassembled WGS sequence"/>
</dbReference>
<name>A0A4W3GCW5_CALMI</name>
<dbReference type="PANTHER" id="PTHR14224">
    <property type="entry name" value="SIMILAR TO PREFERENTIALLY EXPRESSED ANTIGEN IN MELANOMA-LIKE 3"/>
    <property type="match status" value="1"/>
</dbReference>